<dbReference type="EMBL" id="HBHZ01010138">
    <property type="protein sequence ID" value="CAE0194702.1"/>
    <property type="molecule type" value="Transcribed_RNA"/>
</dbReference>
<comment type="subcellular location">
    <subcellularLocation>
        <location evidence="1">Endomembrane system</location>
        <topology evidence="1">Multi-pass membrane protein</topology>
    </subcellularLocation>
</comment>
<feature type="transmembrane region" description="Helical" evidence="11">
    <location>
        <begin position="130"/>
        <end position="150"/>
    </location>
</feature>
<dbReference type="InterPro" id="IPR039421">
    <property type="entry name" value="Type_1_exporter"/>
</dbReference>
<evidence type="ECO:0000259" key="12">
    <source>
        <dbReference type="PROSITE" id="PS50893"/>
    </source>
</evidence>
<dbReference type="InterPro" id="IPR003439">
    <property type="entry name" value="ABC_transporter-like_ATP-bd"/>
</dbReference>
<protein>
    <submittedName>
        <fullName evidence="15">Mitochondrial potassium channel ATP-binding subunit</fullName>
    </submittedName>
</protein>
<evidence type="ECO:0000256" key="10">
    <source>
        <dbReference type="SAM" id="MobiDB-lite"/>
    </source>
</evidence>
<dbReference type="InterPro" id="IPR011527">
    <property type="entry name" value="ABC1_TM_dom"/>
</dbReference>
<dbReference type="InterPro" id="IPR027417">
    <property type="entry name" value="P-loop_NTPase"/>
</dbReference>
<dbReference type="GO" id="GO:0005524">
    <property type="term" value="F:ATP binding"/>
    <property type="evidence" value="ECO:0007669"/>
    <property type="project" value="UniProtKB-KW"/>
</dbReference>
<feature type="compositionally biased region" description="Basic and acidic residues" evidence="10">
    <location>
        <begin position="33"/>
        <end position="50"/>
    </location>
</feature>
<evidence type="ECO:0000256" key="5">
    <source>
        <dbReference type="ARBA" id="ARBA00022741"/>
    </source>
</evidence>
<evidence type="ECO:0000313" key="14">
    <source>
        <dbReference type="EMBL" id="CAE0194702.1"/>
    </source>
</evidence>
<evidence type="ECO:0000256" key="7">
    <source>
        <dbReference type="ARBA" id="ARBA00022967"/>
    </source>
</evidence>
<dbReference type="Pfam" id="PF00005">
    <property type="entry name" value="ABC_tran"/>
    <property type="match status" value="1"/>
</dbReference>
<evidence type="ECO:0000259" key="13">
    <source>
        <dbReference type="PROSITE" id="PS50929"/>
    </source>
</evidence>
<dbReference type="FunFam" id="3.40.50.300:FF:000140">
    <property type="entry name" value="Lipid A export ATP-binding/permease protein MsbA"/>
    <property type="match status" value="1"/>
</dbReference>
<keyword evidence="9 11" id="KW-0472">Membrane</keyword>
<feature type="domain" description="ABC transporter" evidence="12">
    <location>
        <begin position="483"/>
        <end position="717"/>
    </location>
</feature>
<keyword evidence="4 11" id="KW-0812">Transmembrane</keyword>
<dbReference type="GO" id="GO:0016887">
    <property type="term" value="F:ATP hydrolysis activity"/>
    <property type="evidence" value="ECO:0007669"/>
    <property type="project" value="InterPro"/>
</dbReference>
<dbReference type="EMBL" id="CP151501">
    <property type="protein sequence ID" value="WZN58515.1"/>
    <property type="molecule type" value="Genomic_DNA"/>
</dbReference>
<dbReference type="SUPFAM" id="SSF90123">
    <property type="entry name" value="ABC transporter transmembrane region"/>
    <property type="match status" value="1"/>
</dbReference>
<dbReference type="PROSITE" id="PS00211">
    <property type="entry name" value="ABC_TRANSPORTER_1"/>
    <property type="match status" value="1"/>
</dbReference>
<name>A0A7S3CFJ1_9CHLO</name>
<keyword evidence="8 11" id="KW-1133">Transmembrane helix</keyword>
<gene>
    <name evidence="14" type="ORF">CROS1456_LOCUS7793</name>
    <name evidence="15" type="ORF">HKI87_01g00370</name>
</gene>
<accession>A0A7S3CFJ1</accession>
<dbReference type="SUPFAM" id="SSF52540">
    <property type="entry name" value="P-loop containing nucleoside triphosphate hydrolases"/>
    <property type="match status" value="1"/>
</dbReference>
<keyword evidence="16" id="KW-1185">Reference proteome</keyword>
<dbReference type="GO" id="GO:0012505">
    <property type="term" value="C:endomembrane system"/>
    <property type="evidence" value="ECO:0007669"/>
    <property type="project" value="UniProtKB-SubCell"/>
</dbReference>
<feature type="transmembrane region" description="Helical" evidence="11">
    <location>
        <begin position="170"/>
        <end position="193"/>
    </location>
</feature>
<dbReference type="GO" id="GO:0005743">
    <property type="term" value="C:mitochondrial inner membrane"/>
    <property type="evidence" value="ECO:0007669"/>
    <property type="project" value="TreeGrafter"/>
</dbReference>
<feature type="transmembrane region" description="Helical" evidence="11">
    <location>
        <begin position="396"/>
        <end position="415"/>
    </location>
</feature>
<dbReference type="PANTHER" id="PTHR43394">
    <property type="entry name" value="ATP-DEPENDENT PERMEASE MDL1, MITOCHONDRIAL"/>
    <property type="match status" value="1"/>
</dbReference>
<dbReference type="SMART" id="SM00382">
    <property type="entry name" value="AAA"/>
    <property type="match status" value="1"/>
</dbReference>
<dbReference type="PROSITE" id="PS50929">
    <property type="entry name" value="ABC_TM1F"/>
    <property type="match status" value="1"/>
</dbReference>
<dbReference type="Gene3D" id="3.40.50.300">
    <property type="entry name" value="P-loop containing nucleotide triphosphate hydrolases"/>
    <property type="match status" value="1"/>
</dbReference>
<keyword evidence="15" id="KW-0407">Ion channel</keyword>
<evidence type="ECO:0000256" key="3">
    <source>
        <dbReference type="ARBA" id="ARBA00022448"/>
    </source>
</evidence>
<dbReference type="GO" id="GO:0090374">
    <property type="term" value="P:oligopeptide export from mitochondrion"/>
    <property type="evidence" value="ECO:0007669"/>
    <property type="project" value="TreeGrafter"/>
</dbReference>
<reference evidence="14" key="1">
    <citation type="submission" date="2021-01" db="EMBL/GenBank/DDBJ databases">
        <authorList>
            <person name="Corre E."/>
            <person name="Pelletier E."/>
            <person name="Niang G."/>
            <person name="Scheremetjew M."/>
            <person name="Finn R."/>
            <person name="Kale V."/>
            <person name="Holt S."/>
            <person name="Cochrane G."/>
            <person name="Meng A."/>
            <person name="Brown T."/>
            <person name="Cohen L."/>
        </authorList>
    </citation>
    <scope>NUCLEOTIDE SEQUENCE</scope>
    <source>
        <strain evidence="14">RCC1871</strain>
    </source>
</reference>
<evidence type="ECO:0000256" key="1">
    <source>
        <dbReference type="ARBA" id="ARBA00004127"/>
    </source>
</evidence>
<keyword evidence="15" id="KW-0406">Ion transport</keyword>
<evidence type="ECO:0000256" key="11">
    <source>
        <dbReference type="SAM" id="Phobius"/>
    </source>
</evidence>
<keyword evidence="3" id="KW-0813">Transport</keyword>
<dbReference type="PANTHER" id="PTHR43394:SF7">
    <property type="entry name" value="ABC TRANSPORTER B FAMILY MEMBER 28"/>
    <property type="match status" value="1"/>
</dbReference>
<keyword evidence="5" id="KW-0547">Nucleotide-binding</keyword>
<feature type="domain" description="ABC transmembrane type-1" evidence="13">
    <location>
        <begin position="136"/>
        <end position="419"/>
    </location>
</feature>
<dbReference type="GO" id="GO:0034220">
    <property type="term" value="P:monoatomic ion transmembrane transport"/>
    <property type="evidence" value="ECO:0007669"/>
    <property type="project" value="UniProtKB-KW"/>
</dbReference>
<evidence type="ECO:0000256" key="2">
    <source>
        <dbReference type="ARBA" id="ARBA00006493"/>
    </source>
</evidence>
<evidence type="ECO:0000313" key="16">
    <source>
        <dbReference type="Proteomes" id="UP001472866"/>
    </source>
</evidence>
<dbReference type="InterPro" id="IPR017871">
    <property type="entry name" value="ABC_transporter-like_CS"/>
</dbReference>
<feature type="transmembrane region" description="Helical" evidence="11">
    <location>
        <begin position="366"/>
        <end position="384"/>
    </location>
</feature>
<evidence type="ECO:0000256" key="8">
    <source>
        <dbReference type="ARBA" id="ARBA00022989"/>
    </source>
</evidence>
<dbReference type="InterPro" id="IPR036640">
    <property type="entry name" value="ABC1_TM_sf"/>
</dbReference>
<evidence type="ECO:0000313" key="15">
    <source>
        <dbReference type="EMBL" id="WZN58515.1"/>
    </source>
</evidence>
<organism evidence="14">
    <name type="scientific">Chloropicon roscoffensis</name>
    <dbReference type="NCBI Taxonomy" id="1461544"/>
    <lineage>
        <taxon>Eukaryota</taxon>
        <taxon>Viridiplantae</taxon>
        <taxon>Chlorophyta</taxon>
        <taxon>Chloropicophyceae</taxon>
        <taxon>Chloropicales</taxon>
        <taxon>Chloropicaceae</taxon>
        <taxon>Chloropicon</taxon>
    </lineage>
</organism>
<feature type="region of interest" description="Disordered" evidence="10">
    <location>
        <begin position="82"/>
        <end position="108"/>
    </location>
</feature>
<proteinExistence type="inferred from homology"/>
<keyword evidence="7" id="KW-1278">Translocase</keyword>
<dbReference type="AlphaFoldDB" id="A0A7S3CFJ1"/>
<comment type="similarity">
    <text evidence="2">Belongs to the ABC transporter superfamily. ABCB family. MHC peptide exporter (TC 3.A.1.209) subfamily.</text>
</comment>
<evidence type="ECO:0000256" key="6">
    <source>
        <dbReference type="ARBA" id="ARBA00022840"/>
    </source>
</evidence>
<dbReference type="Gene3D" id="1.20.1560.10">
    <property type="entry name" value="ABC transporter type 1, transmembrane domain"/>
    <property type="match status" value="1"/>
</dbReference>
<evidence type="ECO:0000256" key="4">
    <source>
        <dbReference type="ARBA" id="ARBA00022692"/>
    </source>
</evidence>
<evidence type="ECO:0000256" key="9">
    <source>
        <dbReference type="ARBA" id="ARBA00023136"/>
    </source>
</evidence>
<reference evidence="15 16" key="2">
    <citation type="submission" date="2024-03" db="EMBL/GenBank/DDBJ databases">
        <title>Complete genome sequence of the green alga Chloropicon roscoffensis RCC1871.</title>
        <authorList>
            <person name="Lemieux C."/>
            <person name="Pombert J.-F."/>
            <person name="Otis C."/>
            <person name="Turmel M."/>
        </authorList>
    </citation>
    <scope>NUCLEOTIDE SEQUENCE [LARGE SCALE GENOMIC DNA]</scope>
    <source>
        <strain evidence="15 16">RCC1871</strain>
    </source>
</reference>
<dbReference type="PROSITE" id="PS50893">
    <property type="entry name" value="ABC_TRANSPORTER_2"/>
    <property type="match status" value="1"/>
</dbReference>
<sequence length="725" mass="77261">MARLTMRTTAWTARCGRPAAVAAGRRRAARRLTAKENQDKDEVTRRDGMLRRQRGPKLVARSSVGGEGAGAAAATVGRAEAPALEEGGRASSSGVGSGTAEHAAEAGASPRITGRDLVSRSLGSSLRSNAFGLVRALVILAVVTAVILAQPLLSGAFFQSLVVPAPDRLAIRRVLCAMLVAYALEPVCTYLYVTTMSRVAQDFVSDLQKKLFASILSQGTAFFDLNDTTSLLSIVSTEVNTVADVLGGNLSRDRGLRAVLEAAGGVVVLGMIAPQLAPVLLAFIFLTSVNAALYSRTTKGLFARREIFKLKMNAGATTAFSNIKTVRSFAAEGHEFSGFLGMLRRADGIGLSLGESKARLESLSRFAIYSSLILLYAYGGNLVVSGRMPIKSLIAGIGYTFSLVFATQGITNTFADAQRAMASIRRIEGFVDAASSPLMTASTEEEILRGLRSQCEEREDDCGPEQPPTAATLRDRKDRALSLRVDSFRYPTRPEAVALRGVSVELRSGKITALVGPSGAGKSTIVQLLSRFYDLEEGSLTLDGVDASRFSRKDWSDAVSLVGQNPVLFPGTIRENIAYALEGATDSMVKEAAAAANAHEFIESLPDGYDTDVGEAGGRLSGGQRQRIAIARAFIRDAPILLLDEATSALDNESERLVQSALERLYSQKAVLVIAHRLSTVVNADEILVVEEGRVVDRGTHRELLARSGAYQRLIGSQQIGLSPG</sequence>
<dbReference type="Proteomes" id="UP001472866">
    <property type="component" value="Chromosome 01"/>
</dbReference>
<dbReference type="Pfam" id="PF00664">
    <property type="entry name" value="ABC_membrane"/>
    <property type="match status" value="1"/>
</dbReference>
<dbReference type="GO" id="GO:0015421">
    <property type="term" value="F:ABC-type oligopeptide transporter activity"/>
    <property type="evidence" value="ECO:0007669"/>
    <property type="project" value="TreeGrafter"/>
</dbReference>
<dbReference type="InterPro" id="IPR003593">
    <property type="entry name" value="AAA+_ATPase"/>
</dbReference>
<keyword evidence="6 15" id="KW-0067">ATP-binding</keyword>
<feature type="region of interest" description="Disordered" evidence="10">
    <location>
        <begin position="29"/>
        <end position="66"/>
    </location>
</feature>